<organism evidence="2 3">
    <name type="scientific">Labeo rohita</name>
    <name type="common">Indian major carp</name>
    <name type="synonym">Cyprinus rohita</name>
    <dbReference type="NCBI Taxonomy" id="84645"/>
    <lineage>
        <taxon>Eukaryota</taxon>
        <taxon>Metazoa</taxon>
        <taxon>Chordata</taxon>
        <taxon>Craniata</taxon>
        <taxon>Vertebrata</taxon>
        <taxon>Euteleostomi</taxon>
        <taxon>Actinopterygii</taxon>
        <taxon>Neopterygii</taxon>
        <taxon>Teleostei</taxon>
        <taxon>Ostariophysi</taxon>
        <taxon>Cypriniformes</taxon>
        <taxon>Cyprinidae</taxon>
        <taxon>Labeoninae</taxon>
        <taxon>Labeonini</taxon>
        <taxon>Labeo</taxon>
    </lineage>
</organism>
<comment type="caution">
    <text evidence="2">The sequence shown here is derived from an EMBL/GenBank/DDBJ whole genome shotgun (WGS) entry which is preliminary data.</text>
</comment>
<protein>
    <submittedName>
        <fullName evidence="2">DNA replication terminus site-binding protein</fullName>
    </submittedName>
</protein>
<evidence type="ECO:0000256" key="1">
    <source>
        <dbReference type="SAM" id="MobiDB-lite"/>
    </source>
</evidence>
<evidence type="ECO:0000313" key="3">
    <source>
        <dbReference type="Proteomes" id="UP000830375"/>
    </source>
</evidence>
<evidence type="ECO:0000313" key="2">
    <source>
        <dbReference type="EMBL" id="KAI2659905.1"/>
    </source>
</evidence>
<proteinExistence type="predicted"/>
<feature type="region of interest" description="Disordered" evidence="1">
    <location>
        <begin position="61"/>
        <end position="91"/>
    </location>
</feature>
<keyword evidence="3" id="KW-1185">Reference proteome</keyword>
<name>A0ABQ8MAL0_LABRO</name>
<reference evidence="2 3" key="1">
    <citation type="submission" date="2022-01" db="EMBL/GenBank/DDBJ databases">
        <title>A high-quality chromosome-level genome assembly of rohu carp, Labeo rohita.</title>
        <authorList>
            <person name="Arick M.A. II"/>
            <person name="Hsu C.-Y."/>
            <person name="Magbanua Z."/>
            <person name="Pechanova O."/>
            <person name="Grover C."/>
            <person name="Miller E."/>
            <person name="Thrash A."/>
            <person name="Ezzel L."/>
            <person name="Alam S."/>
            <person name="Benzie J."/>
            <person name="Hamilton M."/>
            <person name="Karsi A."/>
            <person name="Lawrence M.L."/>
            <person name="Peterson D.G."/>
        </authorList>
    </citation>
    <scope>NUCLEOTIDE SEQUENCE [LARGE SCALE GENOMIC DNA]</scope>
    <source>
        <strain evidence="3">BAU-BD-2019</strain>
        <tissue evidence="2">Blood</tissue>
    </source>
</reference>
<dbReference type="EMBL" id="JACTAM010000010">
    <property type="protein sequence ID" value="KAI2659905.1"/>
    <property type="molecule type" value="Genomic_DNA"/>
</dbReference>
<dbReference type="Proteomes" id="UP000830375">
    <property type="component" value="Unassembled WGS sequence"/>
</dbReference>
<sequence length="187" mass="20654">MNFARGRGRFGTAPSPAASRSENILGDRGELPFVFRRVSLRGENKKCTTCDPVRRFIPPPLRTGVNPSTHASIPDINDSLHTDKPTLQHSCTNAGKSRALCIPAHPNPSSHRHALKHTHAHTHARTHRRPLPIVPLSGSGAPPTLESTLVPSHTPNPFPAIPSSLSLDFEPQMTREWSRRMTSRNWL</sequence>
<gene>
    <name evidence="2" type="ORF">H4Q32_022471</name>
</gene>
<accession>A0ABQ8MAL0</accession>
<feature type="region of interest" description="Disordered" evidence="1">
    <location>
        <begin position="1"/>
        <end position="23"/>
    </location>
</feature>